<feature type="compositionally biased region" description="Low complexity" evidence="1">
    <location>
        <begin position="127"/>
        <end position="149"/>
    </location>
</feature>
<dbReference type="GO" id="GO:0045040">
    <property type="term" value="P:protein insertion into mitochondrial outer membrane"/>
    <property type="evidence" value="ECO:0007669"/>
    <property type="project" value="TreeGrafter"/>
</dbReference>
<feature type="compositionally biased region" description="Polar residues" evidence="1">
    <location>
        <begin position="219"/>
        <end position="236"/>
    </location>
</feature>
<feature type="region of interest" description="Disordered" evidence="1">
    <location>
        <begin position="83"/>
        <end position="157"/>
    </location>
</feature>
<evidence type="ECO:0000313" key="2">
    <source>
        <dbReference type="EMBL" id="KZT53248.1"/>
    </source>
</evidence>
<dbReference type="InParanoid" id="A0A165DPF0"/>
<dbReference type="AlphaFoldDB" id="A0A165DPF0"/>
<dbReference type="Proteomes" id="UP000076842">
    <property type="component" value="Unassembled WGS sequence"/>
</dbReference>
<feature type="compositionally biased region" description="Polar residues" evidence="1">
    <location>
        <begin position="37"/>
        <end position="60"/>
    </location>
</feature>
<gene>
    <name evidence="2" type="ORF">CALCODRAFT_56245</name>
</gene>
<protein>
    <recommendedName>
        <fullName evidence="4">TOM13-domain-containing protein</fullName>
    </recommendedName>
</protein>
<feature type="region of interest" description="Disordered" evidence="1">
    <location>
        <begin position="180"/>
        <end position="297"/>
    </location>
</feature>
<dbReference type="PANTHER" id="PTHR28241">
    <property type="entry name" value="MITOCHONDRIAL IMPORT PROTEIN 1"/>
    <property type="match status" value="1"/>
</dbReference>
<organism evidence="2 3">
    <name type="scientific">Calocera cornea HHB12733</name>
    <dbReference type="NCBI Taxonomy" id="1353952"/>
    <lineage>
        <taxon>Eukaryota</taxon>
        <taxon>Fungi</taxon>
        <taxon>Dikarya</taxon>
        <taxon>Basidiomycota</taxon>
        <taxon>Agaricomycotina</taxon>
        <taxon>Dacrymycetes</taxon>
        <taxon>Dacrymycetales</taxon>
        <taxon>Dacrymycetaceae</taxon>
        <taxon>Calocera</taxon>
    </lineage>
</organism>
<keyword evidence="3" id="KW-1185">Reference proteome</keyword>
<name>A0A165DPF0_9BASI</name>
<dbReference type="PANTHER" id="PTHR28241:SF1">
    <property type="entry name" value="MITOCHONDRIAL IMPORT PROTEIN 1"/>
    <property type="match status" value="1"/>
</dbReference>
<evidence type="ECO:0000256" key="1">
    <source>
        <dbReference type="SAM" id="MobiDB-lite"/>
    </source>
</evidence>
<dbReference type="GO" id="GO:0070096">
    <property type="term" value="P:mitochondrial outer membrane translocase complex assembly"/>
    <property type="evidence" value="ECO:0007669"/>
    <property type="project" value="TreeGrafter"/>
</dbReference>
<reference evidence="2 3" key="1">
    <citation type="journal article" date="2016" name="Mol. Biol. Evol.">
        <title>Comparative Genomics of Early-Diverging Mushroom-Forming Fungi Provides Insights into the Origins of Lignocellulose Decay Capabilities.</title>
        <authorList>
            <person name="Nagy L.G."/>
            <person name="Riley R."/>
            <person name="Tritt A."/>
            <person name="Adam C."/>
            <person name="Daum C."/>
            <person name="Floudas D."/>
            <person name="Sun H."/>
            <person name="Yadav J.S."/>
            <person name="Pangilinan J."/>
            <person name="Larsson K.H."/>
            <person name="Matsuura K."/>
            <person name="Barry K."/>
            <person name="Labutti K."/>
            <person name="Kuo R."/>
            <person name="Ohm R.A."/>
            <person name="Bhattacharya S.S."/>
            <person name="Shirouzu T."/>
            <person name="Yoshinaga Y."/>
            <person name="Martin F.M."/>
            <person name="Grigoriev I.V."/>
            <person name="Hibbett D.S."/>
        </authorList>
    </citation>
    <scope>NUCLEOTIDE SEQUENCE [LARGE SCALE GENOMIC DNA]</scope>
    <source>
        <strain evidence="2 3">HHB12733</strain>
    </source>
</reference>
<feature type="compositionally biased region" description="Low complexity" evidence="1">
    <location>
        <begin position="269"/>
        <end position="290"/>
    </location>
</feature>
<sequence length="383" mass="39808">MAAEDLASSGYLDPLRDALDSSFTSTDPSLRAPEPSSEAQGSTAPKSETPVPAQQGSSSDAPPAADDGWKVEYDERLAAWRAEAAVARQKAEEERARWGAIRDTERAAADSRRKEEQAAAEQRGRESAFSSGEWEAAGSSSAGVSGSARESADAALEGREGVTRARLGEAHIAAEVELLGVPLEGSEGEPSVADARDLTTSEPEGTGHMFSSDFPSVVSLGSTPPTIPSLFQTDTDSPVEVSNGEDKSSPDADESSLNESAPSRRRPGGSRPTASASAAAAAVASAQAAQRSDDKRAAEKEARAVAAAAEVPKSLALSVFSPGLPWRARLIALAGTLAINLALPFLNGIMLGFGEIFAKNYIAVWIGWSKRPKGAVTAVGVRY</sequence>
<evidence type="ECO:0008006" key="4">
    <source>
        <dbReference type="Google" id="ProtNLM"/>
    </source>
</evidence>
<accession>A0A165DPF0</accession>
<feature type="compositionally biased region" description="Basic and acidic residues" evidence="1">
    <location>
        <begin position="89"/>
        <end position="126"/>
    </location>
</feature>
<dbReference type="GO" id="GO:0005741">
    <property type="term" value="C:mitochondrial outer membrane"/>
    <property type="evidence" value="ECO:0007669"/>
    <property type="project" value="InterPro"/>
</dbReference>
<evidence type="ECO:0000313" key="3">
    <source>
        <dbReference type="Proteomes" id="UP000076842"/>
    </source>
</evidence>
<dbReference type="STRING" id="1353952.A0A165DPF0"/>
<dbReference type="EMBL" id="KV424042">
    <property type="protein sequence ID" value="KZT53248.1"/>
    <property type="molecule type" value="Genomic_DNA"/>
</dbReference>
<dbReference type="InterPro" id="IPR013262">
    <property type="entry name" value="OMP_MIM1/TOM13_mt"/>
</dbReference>
<dbReference type="Pfam" id="PF08219">
    <property type="entry name" value="TOM13"/>
    <property type="match status" value="1"/>
</dbReference>
<dbReference type="OrthoDB" id="5529571at2759"/>
<proteinExistence type="predicted"/>
<feature type="region of interest" description="Disordered" evidence="1">
    <location>
        <begin position="1"/>
        <end position="70"/>
    </location>
</feature>